<dbReference type="Gene3D" id="1.10.1530.10">
    <property type="match status" value="1"/>
</dbReference>
<sequence>MSQDPGVARLSSRSEELHGFVHRAMIAVGANETDAAYMADQLIDSELANHPSHGMRRLPEYVDRALNGFAQPGAQTVIEHDAGSLVRMNGNGTYGHFALRDATALAVERAKANGIAAVTVRNSEYAGRLAPFCEEAASAGVATLLFGNNNGAGQVVVPPGGTQARLSTNPIAAGVPRHSAPHLVIDFATSTVAGGRLAEERDRGTVLPEEWVNQSGLLKPFGGFKGFGLGLLVEALGGALSGSETVSARKTADHQGTLIIAIDVAQLRELDDFTAQVEEFITHVKSGDPEVGSGPLRVPGEASVVGDADQQGRSVEVNAKTWVELGRIAAALELAMPEALREP</sequence>
<dbReference type="Proteomes" id="UP000323856">
    <property type="component" value="Unassembled WGS sequence"/>
</dbReference>
<dbReference type="SUPFAM" id="SSF89733">
    <property type="entry name" value="L-sulfolactate dehydrogenase-like"/>
    <property type="match status" value="1"/>
</dbReference>
<organism evidence="3 4">
    <name type="scientific">Paeniglutamicibacter gangotriensis</name>
    <dbReference type="NCBI Taxonomy" id="254787"/>
    <lineage>
        <taxon>Bacteria</taxon>
        <taxon>Bacillati</taxon>
        <taxon>Actinomycetota</taxon>
        <taxon>Actinomycetes</taxon>
        <taxon>Micrococcales</taxon>
        <taxon>Micrococcaceae</taxon>
        <taxon>Paeniglutamicibacter</taxon>
    </lineage>
</organism>
<accession>A0A5B0E610</accession>
<dbReference type="AlphaFoldDB" id="A0A5B0E610"/>
<name>A0A5B0E610_9MICC</name>
<reference evidence="3 4" key="1">
    <citation type="submission" date="2019-07" db="EMBL/GenBank/DDBJ databases">
        <title>Analysis of the biochemical properties, biological activity and biotechnological potential of siderophores and biosurfactants produced by Antarctic psychrotolerant bacteria.</title>
        <authorList>
            <person name="Styczynski M."/>
            <person name="Krucon T."/>
            <person name="Decewicz P."/>
            <person name="Dziewit L."/>
        </authorList>
    </citation>
    <scope>NUCLEOTIDE SEQUENCE [LARGE SCALE GENOMIC DNA]</scope>
    <source>
        <strain evidence="3 4">ANT_H27</strain>
    </source>
</reference>
<dbReference type="InterPro" id="IPR043143">
    <property type="entry name" value="Mal/L-sulf/L-lact_DH-like_NADP"/>
</dbReference>
<dbReference type="OrthoDB" id="924592at2"/>
<dbReference type="RefSeq" id="WP_149620740.1">
    <property type="nucleotide sequence ID" value="NZ_VOBL01000024.1"/>
</dbReference>
<dbReference type="EMBL" id="VOBL01000024">
    <property type="protein sequence ID" value="KAA0973555.1"/>
    <property type="molecule type" value="Genomic_DNA"/>
</dbReference>
<proteinExistence type="inferred from homology"/>
<evidence type="ECO:0000313" key="3">
    <source>
        <dbReference type="EMBL" id="KAA0973555.1"/>
    </source>
</evidence>
<dbReference type="Gene3D" id="3.30.1370.60">
    <property type="entry name" value="Hypothetical oxidoreductase yiak, domain 2"/>
    <property type="match status" value="1"/>
</dbReference>
<evidence type="ECO:0000313" key="4">
    <source>
        <dbReference type="Proteomes" id="UP000323856"/>
    </source>
</evidence>
<dbReference type="GO" id="GO:0016491">
    <property type="term" value="F:oxidoreductase activity"/>
    <property type="evidence" value="ECO:0007669"/>
    <property type="project" value="UniProtKB-KW"/>
</dbReference>
<dbReference type="PANTHER" id="PTHR11091:SF0">
    <property type="entry name" value="MALATE DEHYDROGENASE"/>
    <property type="match status" value="1"/>
</dbReference>
<protein>
    <submittedName>
        <fullName evidence="3">Ldh family oxidoreductase</fullName>
    </submittedName>
</protein>
<dbReference type="Pfam" id="PF02615">
    <property type="entry name" value="Ldh_2"/>
    <property type="match status" value="1"/>
</dbReference>
<evidence type="ECO:0000256" key="2">
    <source>
        <dbReference type="ARBA" id="ARBA00023002"/>
    </source>
</evidence>
<dbReference type="InterPro" id="IPR003767">
    <property type="entry name" value="Malate/L-lactate_DH-like"/>
</dbReference>
<keyword evidence="2" id="KW-0560">Oxidoreductase</keyword>
<dbReference type="InterPro" id="IPR043144">
    <property type="entry name" value="Mal/L-sulf/L-lact_DH-like_ah"/>
</dbReference>
<comment type="caution">
    <text evidence="3">The sequence shown here is derived from an EMBL/GenBank/DDBJ whole genome shotgun (WGS) entry which is preliminary data.</text>
</comment>
<evidence type="ECO:0000256" key="1">
    <source>
        <dbReference type="ARBA" id="ARBA00006056"/>
    </source>
</evidence>
<dbReference type="PANTHER" id="PTHR11091">
    <property type="entry name" value="OXIDOREDUCTASE-RELATED"/>
    <property type="match status" value="1"/>
</dbReference>
<comment type="similarity">
    <text evidence="1">Belongs to the LDH2/MDH2 oxidoreductase family.</text>
</comment>
<dbReference type="InterPro" id="IPR036111">
    <property type="entry name" value="Mal/L-sulfo/L-lacto_DH-like_sf"/>
</dbReference>
<gene>
    <name evidence="3" type="ORF">FQ154_17790</name>
</gene>